<keyword evidence="1" id="KW-1133">Transmembrane helix</keyword>
<evidence type="ECO:0000313" key="2">
    <source>
        <dbReference type="EMBL" id="KYH13873.1"/>
    </source>
</evidence>
<proteinExistence type="predicted"/>
<dbReference type="Proteomes" id="UP000075418">
    <property type="component" value="Unassembled WGS sequence"/>
</dbReference>
<accession>A0A151A3I2</accession>
<evidence type="ECO:0000256" key="1">
    <source>
        <dbReference type="SAM" id="Phobius"/>
    </source>
</evidence>
<dbReference type="RefSeq" id="WP_061854103.1">
    <property type="nucleotide sequence ID" value="NZ_JAIEWX010000002.1"/>
</dbReference>
<organism evidence="2 3">
    <name type="scientific">Staphylococcus kloosii</name>
    <dbReference type="NCBI Taxonomy" id="29384"/>
    <lineage>
        <taxon>Bacteria</taxon>
        <taxon>Bacillati</taxon>
        <taxon>Bacillota</taxon>
        <taxon>Bacilli</taxon>
        <taxon>Bacillales</taxon>
        <taxon>Staphylococcaceae</taxon>
        <taxon>Staphylococcus</taxon>
    </lineage>
</organism>
<comment type="caution">
    <text evidence="2">The sequence shown here is derived from an EMBL/GenBank/DDBJ whole genome shotgun (WGS) entry which is preliminary data.</text>
</comment>
<protein>
    <submittedName>
        <fullName evidence="2">Uncharacterized protein</fullName>
    </submittedName>
</protein>
<feature type="transmembrane region" description="Helical" evidence="1">
    <location>
        <begin position="63"/>
        <end position="81"/>
    </location>
</feature>
<dbReference type="EMBL" id="LUGM01000002">
    <property type="protein sequence ID" value="KYH13873.1"/>
    <property type="molecule type" value="Genomic_DNA"/>
</dbReference>
<name>A0A151A3I2_9STAP</name>
<evidence type="ECO:0000313" key="3">
    <source>
        <dbReference type="Proteomes" id="UP000075418"/>
    </source>
</evidence>
<sequence length="409" mass="48638">MKEKRIIDKDLYSLDDIENLKVNFMYNSHHIYTENNQLVINIKKEINEIDGVIEAKRYARTDAIILNNILTFLTGSLFTVYQKKSSEININQNSEKYDNNFCFNYQGNNYYEDLKKILGKISNKDDKYLIITLLDRWRKSLFLLELVESDDLYDEAFLSYFHILELLANENNKIKKQNNLPIRKKLLNFLESYGLFDKKTKELVRKLINLRNEIAHGKLTYKDLHTWPLPAFLNITNSTAYNLLYEIQILSAKAISNFLGIGLWEKAWQEIHDGLPFGNGIYNNILKEYDGFNFLDLKDKYKFDLEGLFEFYLNNHSRINISKMENILFEFLFSEEYAKEYDEVLLLVSVILADSKNKKLSSKAKQKFRVLFRGIEVTSFSNIKDIYSYMLEYGIELKWFYKWLKHFDK</sequence>
<reference evidence="2 3" key="1">
    <citation type="submission" date="2016-02" db="EMBL/GenBank/DDBJ databases">
        <title>Draft genome sequence of hydrocarbon degrading Staphylococcus saprophyticus Strain CNV2, isolated from crude-oil contaminated soil from Noonmati Oil Refinery, Guwahati, Assam, India.</title>
        <authorList>
            <person name="Mukherjee A."/>
            <person name="Chettri B."/>
            <person name="Langpoklakpam J."/>
            <person name="Singh A.K."/>
            <person name="Chattopadhyay D.J."/>
        </authorList>
    </citation>
    <scope>NUCLEOTIDE SEQUENCE [LARGE SCALE GENOMIC DNA]</scope>
    <source>
        <strain evidence="2 3">CNV2</strain>
    </source>
</reference>
<keyword evidence="1" id="KW-0812">Transmembrane</keyword>
<dbReference type="AlphaFoldDB" id="A0A151A3I2"/>
<gene>
    <name evidence="2" type="ORF">A0131_03510</name>
</gene>
<keyword evidence="1" id="KW-0472">Membrane</keyword>